<dbReference type="GO" id="GO:0003677">
    <property type="term" value="F:DNA binding"/>
    <property type="evidence" value="ECO:0007669"/>
    <property type="project" value="UniProtKB-UniRule"/>
</dbReference>
<evidence type="ECO:0000313" key="8">
    <source>
        <dbReference type="EMBL" id="GIF23423.1"/>
    </source>
</evidence>
<dbReference type="EMBL" id="BOMY01000039">
    <property type="protein sequence ID" value="GIF23423.1"/>
    <property type="molecule type" value="Genomic_DNA"/>
</dbReference>
<comment type="caution">
    <text evidence="8">The sequence shown here is derived from an EMBL/GenBank/DDBJ whole genome shotgun (WGS) entry which is preliminary data.</text>
</comment>
<feature type="domain" description="Tyr recombinase" evidence="6">
    <location>
        <begin position="124"/>
        <end position="307"/>
    </location>
</feature>
<evidence type="ECO:0000256" key="4">
    <source>
        <dbReference type="ARBA" id="ARBA00023172"/>
    </source>
</evidence>
<dbReference type="Gene3D" id="1.10.443.10">
    <property type="entry name" value="Intergrase catalytic core"/>
    <property type="match status" value="1"/>
</dbReference>
<dbReference type="GO" id="GO:0006310">
    <property type="term" value="P:DNA recombination"/>
    <property type="evidence" value="ECO:0007669"/>
    <property type="project" value="UniProtKB-KW"/>
</dbReference>
<evidence type="ECO:0000259" key="6">
    <source>
        <dbReference type="PROSITE" id="PS51898"/>
    </source>
</evidence>
<dbReference type="InterPro" id="IPR004107">
    <property type="entry name" value="Integrase_SAM-like_N"/>
</dbReference>
<comment type="similarity">
    <text evidence="1">Belongs to the 'phage' integrase family.</text>
</comment>
<keyword evidence="4" id="KW-0233">DNA recombination</keyword>
<dbReference type="AlphaFoldDB" id="A0A919NRM1"/>
<evidence type="ECO:0000256" key="3">
    <source>
        <dbReference type="ARBA" id="ARBA00023125"/>
    </source>
</evidence>
<evidence type="ECO:0000259" key="7">
    <source>
        <dbReference type="PROSITE" id="PS51900"/>
    </source>
</evidence>
<dbReference type="InterPro" id="IPR011010">
    <property type="entry name" value="DNA_brk_join_enz"/>
</dbReference>
<evidence type="ECO:0000313" key="9">
    <source>
        <dbReference type="Proteomes" id="UP000623608"/>
    </source>
</evidence>
<dbReference type="Pfam" id="PF00589">
    <property type="entry name" value="Phage_integrase"/>
    <property type="match status" value="1"/>
</dbReference>
<feature type="domain" description="Core-binding (CB)" evidence="7">
    <location>
        <begin position="14"/>
        <end position="103"/>
    </location>
</feature>
<dbReference type="Proteomes" id="UP000623608">
    <property type="component" value="Unassembled WGS sequence"/>
</dbReference>
<keyword evidence="2" id="KW-0229">DNA integration</keyword>
<dbReference type="InterPro" id="IPR002104">
    <property type="entry name" value="Integrase_catalytic"/>
</dbReference>
<dbReference type="CDD" id="cd00397">
    <property type="entry name" value="DNA_BRE_C"/>
    <property type="match status" value="1"/>
</dbReference>
<dbReference type="PANTHER" id="PTHR30349">
    <property type="entry name" value="PHAGE INTEGRASE-RELATED"/>
    <property type="match status" value="1"/>
</dbReference>
<dbReference type="PROSITE" id="PS51898">
    <property type="entry name" value="TYR_RECOMBINASE"/>
    <property type="match status" value="1"/>
</dbReference>
<reference evidence="8" key="1">
    <citation type="submission" date="2021-01" db="EMBL/GenBank/DDBJ databases">
        <title>Whole genome shotgun sequence of Actinoplanes tereljensis NBRC 105297.</title>
        <authorList>
            <person name="Komaki H."/>
            <person name="Tamura T."/>
        </authorList>
    </citation>
    <scope>NUCLEOTIDE SEQUENCE</scope>
    <source>
        <strain evidence="8">NBRC 105297</strain>
    </source>
</reference>
<dbReference type="InterPro" id="IPR013762">
    <property type="entry name" value="Integrase-like_cat_sf"/>
</dbReference>
<sequence>MTGIAKLLANIQSDLWRDLLIDWERFLRAANHPESTRYGYVLAACQLAAYLVDELPGSGPALDPRLVTRRQVVAFQAWMIETRSPATAVNKYKSLQQFFRWLLQEEEIERSPIEGVPLPNVGQKLIPVISDAETQEILGVCRGNSFLQLRDQALVRMYYNTGARLSEIGCLLVADLDLDTNSVVLHGKGDKERRVRFGSRTARILTRYLRARNRRDGIAEVKELWIADRGTRPLKSSGIKIRLKRIGEKAGLSGVYAHRWRHSFAHEWRLAGGDTGDLMMVLGWSSEEMARRYGANAAAERAQRTQARLGIGERV</sequence>
<keyword evidence="9" id="KW-1185">Reference proteome</keyword>
<dbReference type="GO" id="GO:0015074">
    <property type="term" value="P:DNA integration"/>
    <property type="evidence" value="ECO:0007669"/>
    <property type="project" value="UniProtKB-KW"/>
</dbReference>
<name>A0A919NRM1_9ACTN</name>
<evidence type="ECO:0000256" key="2">
    <source>
        <dbReference type="ARBA" id="ARBA00022908"/>
    </source>
</evidence>
<accession>A0A919NRM1</accession>
<dbReference type="SUPFAM" id="SSF56349">
    <property type="entry name" value="DNA breaking-rejoining enzymes"/>
    <property type="match status" value="1"/>
</dbReference>
<dbReference type="Gene3D" id="1.10.150.130">
    <property type="match status" value="1"/>
</dbReference>
<dbReference type="Pfam" id="PF13495">
    <property type="entry name" value="Phage_int_SAM_4"/>
    <property type="match status" value="1"/>
</dbReference>
<dbReference type="PANTHER" id="PTHR30349:SF41">
    <property type="entry name" value="INTEGRASE_RECOMBINASE PROTEIN MJ0367-RELATED"/>
    <property type="match status" value="1"/>
</dbReference>
<protein>
    <submittedName>
        <fullName evidence="8">Tyrosine recombinase XerD</fullName>
    </submittedName>
</protein>
<keyword evidence="3 5" id="KW-0238">DNA-binding</keyword>
<evidence type="ECO:0000256" key="5">
    <source>
        <dbReference type="PROSITE-ProRule" id="PRU01248"/>
    </source>
</evidence>
<gene>
    <name evidence="8" type="primary">xerD_2</name>
    <name evidence="8" type="ORF">Ate02nite_61530</name>
</gene>
<proteinExistence type="inferred from homology"/>
<dbReference type="InterPro" id="IPR044068">
    <property type="entry name" value="CB"/>
</dbReference>
<evidence type="ECO:0000256" key="1">
    <source>
        <dbReference type="ARBA" id="ARBA00008857"/>
    </source>
</evidence>
<dbReference type="InterPro" id="IPR050090">
    <property type="entry name" value="Tyrosine_recombinase_XerCD"/>
</dbReference>
<dbReference type="InterPro" id="IPR010998">
    <property type="entry name" value="Integrase_recombinase_N"/>
</dbReference>
<dbReference type="PROSITE" id="PS51900">
    <property type="entry name" value="CB"/>
    <property type="match status" value="1"/>
</dbReference>
<organism evidence="8 9">
    <name type="scientific">Paractinoplanes tereljensis</name>
    <dbReference type="NCBI Taxonomy" id="571912"/>
    <lineage>
        <taxon>Bacteria</taxon>
        <taxon>Bacillati</taxon>
        <taxon>Actinomycetota</taxon>
        <taxon>Actinomycetes</taxon>
        <taxon>Micromonosporales</taxon>
        <taxon>Micromonosporaceae</taxon>
        <taxon>Paractinoplanes</taxon>
    </lineage>
</organism>